<gene>
    <name evidence="2" type="ORF">I7I51_06786</name>
</gene>
<name>A0A8A1MJ77_AJECA</name>
<dbReference type="EMBL" id="CP069115">
    <property type="protein sequence ID" value="QSS65935.1"/>
    <property type="molecule type" value="Genomic_DNA"/>
</dbReference>
<sequence length="145" mass="15901">MQAWEFLGCISKMGNVPLYQHSDEAGEEPRWWYAKIRPAALNHRTANSEGIRSTGLHNAKPPRQTCALRRSGMPTPQPQPQPIAQSAVPSPQSAVRMGLDGKEPARVMSCYSLKSGLSSNSGLCLSITTRLKLRLNRGCAVLVFK</sequence>
<evidence type="ECO:0000313" key="2">
    <source>
        <dbReference type="EMBL" id="QSS65935.1"/>
    </source>
</evidence>
<dbReference type="Proteomes" id="UP000663671">
    <property type="component" value="Chromosome 3"/>
</dbReference>
<reference evidence="2" key="1">
    <citation type="submission" date="2021-01" db="EMBL/GenBank/DDBJ databases">
        <title>Chromosome-level genome assembly of a human fungal pathogen reveals clustering of transcriptionally co-regulated genes.</title>
        <authorList>
            <person name="Voorhies M."/>
            <person name="Cohen S."/>
            <person name="Shea T.P."/>
            <person name="Petrus S."/>
            <person name="Munoz J.F."/>
            <person name="Poplawski S."/>
            <person name="Goldman W.E."/>
            <person name="Michael T."/>
            <person name="Cuomo C.A."/>
            <person name="Sil A."/>
            <person name="Beyhan S."/>
        </authorList>
    </citation>
    <scope>NUCLEOTIDE SEQUENCE</scope>
    <source>
        <strain evidence="2">WU24</strain>
    </source>
</reference>
<proteinExistence type="predicted"/>
<feature type="region of interest" description="Disordered" evidence="1">
    <location>
        <begin position="44"/>
        <end position="97"/>
    </location>
</feature>
<dbReference type="VEuPathDB" id="FungiDB:I7I51_06786"/>
<protein>
    <submittedName>
        <fullName evidence="2">Uncharacterized protein</fullName>
    </submittedName>
</protein>
<feature type="compositionally biased region" description="Low complexity" evidence="1">
    <location>
        <begin position="82"/>
        <end position="94"/>
    </location>
</feature>
<accession>A0A8A1MJ77</accession>
<evidence type="ECO:0000313" key="3">
    <source>
        <dbReference type="Proteomes" id="UP000663671"/>
    </source>
</evidence>
<dbReference type="AlphaFoldDB" id="A0A8A1MJ77"/>
<organism evidence="2 3">
    <name type="scientific">Ajellomyces capsulatus</name>
    <name type="common">Darling's disease fungus</name>
    <name type="synonym">Histoplasma capsulatum</name>
    <dbReference type="NCBI Taxonomy" id="5037"/>
    <lineage>
        <taxon>Eukaryota</taxon>
        <taxon>Fungi</taxon>
        <taxon>Dikarya</taxon>
        <taxon>Ascomycota</taxon>
        <taxon>Pezizomycotina</taxon>
        <taxon>Eurotiomycetes</taxon>
        <taxon>Eurotiomycetidae</taxon>
        <taxon>Onygenales</taxon>
        <taxon>Ajellomycetaceae</taxon>
        <taxon>Histoplasma</taxon>
    </lineage>
</organism>
<evidence type="ECO:0000256" key="1">
    <source>
        <dbReference type="SAM" id="MobiDB-lite"/>
    </source>
</evidence>